<accession>A0A428NSL8</accession>
<name>A0A428NSL8_9HYPO</name>
<dbReference type="Proteomes" id="UP000288168">
    <property type="component" value="Unassembled WGS sequence"/>
</dbReference>
<feature type="region of interest" description="Disordered" evidence="1">
    <location>
        <begin position="1"/>
        <end position="55"/>
    </location>
</feature>
<evidence type="ECO:0000313" key="3">
    <source>
        <dbReference type="Proteomes" id="UP000288168"/>
    </source>
</evidence>
<dbReference type="AlphaFoldDB" id="A0A428NSL8"/>
<organism evidence="2 3">
    <name type="scientific">Fusarium duplospermum</name>
    <dbReference type="NCBI Taxonomy" id="1325734"/>
    <lineage>
        <taxon>Eukaryota</taxon>
        <taxon>Fungi</taxon>
        <taxon>Dikarya</taxon>
        <taxon>Ascomycota</taxon>
        <taxon>Pezizomycotina</taxon>
        <taxon>Sordariomycetes</taxon>
        <taxon>Hypocreomycetidae</taxon>
        <taxon>Hypocreales</taxon>
        <taxon>Nectriaceae</taxon>
        <taxon>Fusarium</taxon>
        <taxon>Fusarium solani species complex</taxon>
    </lineage>
</organism>
<keyword evidence="3" id="KW-1185">Reference proteome</keyword>
<protein>
    <submittedName>
        <fullName evidence="2">Uncharacterized protein</fullName>
    </submittedName>
</protein>
<dbReference type="OrthoDB" id="5095884at2759"/>
<dbReference type="EMBL" id="NKCI01000312">
    <property type="protein sequence ID" value="RSL43781.1"/>
    <property type="molecule type" value="Genomic_DNA"/>
</dbReference>
<sequence length="404" mass="45312">MCFSCLWPWGGKSPASSKPKKRSRRKTKRDKKPKNFDSSRAKNRSSSDDDSNSDEGIILNERQTDDPFQGLANGFRDVRTFLSNPRISKVVESPAPGGSFLGNIVAIGMAQPALAWPMTILACIHSVPEIVNWWNADSKNKTTSTVPTVQFFSPISTEEAFVIPEYLTKVESSITRLNVMDGSSGLPPALEDPFRRAMEEANLFKEINDVLMTDIELRIAGHYDQLAQIHVDIERAIIDIADRNETNTSFWNGWFTTGQPYPRARRHHNTLLSITKDMIKASDSEMKLPRDHIRKLGKFVTLEDHHGAICGLRPRTIKSVRRWTKETKDIRAEVKVMCNSSKRSKLKLDVALGALKDHLASVDAVHKGLSALQHDRAETLEAALLSYCKSLLEAMQRLAKFGNA</sequence>
<evidence type="ECO:0000313" key="2">
    <source>
        <dbReference type="EMBL" id="RSL43781.1"/>
    </source>
</evidence>
<gene>
    <name evidence="2" type="ORF">CEP54_014942</name>
</gene>
<proteinExistence type="predicted"/>
<evidence type="ECO:0000256" key="1">
    <source>
        <dbReference type="SAM" id="MobiDB-lite"/>
    </source>
</evidence>
<comment type="caution">
    <text evidence="2">The sequence shown here is derived from an EMBL/GenBank/DDBJ whole genome shotgun (WGS) entry which is preliminary data.</text>
</comment>
<reference evidence="2 3" key="1">
    <citation type="submission" date="2017-06" db="EMBL/GenBank/DDBJ databases">
        <title>Comparative genomic analysis of Ambrosia Fusariam Clade fungi.</title>
        <authorList>
            <person name="Stajich J.E."/>
            <person name="Carrillo J."/>
            <person name="Kijimoto T."/>
            <person name="Eskalen A."/>
            <person name="O'Donnell K."/>
            <person name="Kasson M."/>
        </authorList>
    </citation>
    <scope>NUCLEOTIDE SEQUENCE [LARGE SCALE GENOMIC DNA]</scope>
    <source>
        <strain evidence="2 3">NRRL62584</strain>
    </source>
</reference>
<feature type="compositionally biased region" description="Basic residues" evidence="1">
    <location>
        <begin position="18"/>
        <end position="32"/>
    </location>
</feature>